<feature type="region of interest" description="Disordered" evidence="1">
    <location>
        <begin position="41"/>
        <end position="61"/>
    </location>
</feature>
<keyword evidence="2" id="KW-0732">Signal</keyword>
<evidence type="ECO:0008006" key="5">
    <source>
        <dbReference type="Google" id="ProtNLM"/>
    </source>
</evidence>
<sequence>MPKTGTISCVLRVCVECLLYLHVNAKDINNVERRIACSASSATAPNDCNSPLANQAETLVD</sequence>
<dbReference type="Proteomes" id="UP000054928">
    <property type="component" value="Unassembled WGS sequence"/>
</dbReference>
<feature type="signal peptide" evidence="2">
    <location>
        <begin position="1"/>
        <end position="25"/>
    </location>
</feature>
<dbReference type="EMBL" id="CCYD01000041">
    <property type="protein sequence ID" value="CEG35287.1"/>
    <property type="molecule type" value="Genomic_DNA"/>
</dbReference>
<name>A0A0P1A5B1_PLAHL</name>
<feature type="chain" id="PRO_5006058383" description="RxLR-like protein" evidence="2">
    <location>
        <begin position="26"/>
        <end position="61"/>
    </location>
</feature>
<protein>
    <recommendedName>
        <fullName evidence="5">RxLR-like protein</fullName>
    </recommendedName>
</protein>
<evidence type="ECO:0000256" key="2">
    <source>
        <dbReference type="SAM" id="SignalP"/>
    </source>
</evidence>
<dbReference type="AlphaFoldDB" id="A0A0P1A5B1"/>
<evidence type="ECO:0000313" key="3">
    <source>
        <dbReference type="EMBL" id="CEG35287.1"/>
    </source>
</evidence>
<dbReference type="RefSeq" id="XP_024571656.1">
    <property type="nucleotide sequence ID" value="XM_024722504.1"/>
</dbReference>
<dbReference type="GeneID" id="36404469"/>
<organism evidence="3 4">
    <name type="scientific">Plasmopara halstedii</name>
    <name type="common">Downy mildew of sunflower</name>
    <dbReference type="NCBI Taxonomy" id="4781"/>
    <lineage>
        <taxon>Eukaryota</taxon>
        <taxon>Sar</taxon>
        <taxon>Stramenopiles</taxon>
        <taxon>Oomycota</taxon>
        <taxon>Peronosporomycetes</taxon>
        <taxon>Peronosporales</taxon>
        <taxon>Peronosporaceae</taxon>
        <taxon>Plasmopara</taxon>
    </lineage>
</organism>
<evidence type="ECO:0000313" key="4">
    <source>
        <dbReference type="Proteomes" id="UP000054928"/>
    </source>
</evidence>
<keyword evidence="4" id="KW-1185">Reference proteome</keyword>
<proteinExistence type="predicted"/>
<accession>A0A0P1A5B1</accession>
<reference evidence="4" key="1">
    <citation type="submission" date="2014-09" db="EMBL/GenBank/DDBJ databases">
        <authorList>
            <person name="Sharma Rahul"/>
            <person name="Thines Marco"/>
        </authorList>
    </citation>
    <scope>NUCLEOTIDE SEQUENCE [LARGE SCALE GENOMIC DNA]</scope>
</reference>
<evidence type="ECO:0000256" key="1">
    <source>
        <dbReference type="SAM" id="MobiDB-lite"/>
    </source>
</evidence>